<dbReference type="WBParaSite" id="HCON_00158230-00001">
    <property type="protein sequence ID" value="HCON_00158230-00001"/>
    <property type="gene ID" value="HCON_00158230"/>
</dbReference>
<evidence type="ECO:0000313" key="3">
    <source>
        <dbReference type="WBParaSite" id="HCON_00158230-00001"/>
    </source>
</evidence>
<protein>
    <submittedName>
        <fullName evidence="3">GIY-YIG domain-containing protein</fullName>
    </submittedName>
</protein>
<proteinExistence type="predicted"/>
<dbReference type="AlphaFoldDB" id="A0A7I4Z0J7"/>
<name>A0A7I4Z0J7_HAECO</name>
<evidence type="ECO:0000259" key="1">
    <source>
        <dbReference type="PROSITE" id="PS50164"/>
    </source>
</evidence>
<feature type="domain" description="GIY-YIG" evidence="1">
    <location>
        <begin position="95"/>
        <end position="185"/>
    </location>
</feature>
<sequence length="229" mass="25360">MLPNANVKRPGRLPYIFVSTISANDSVNHTCDGTVSLTVIGADHTILSRACAVIKVDIPPNALENRLVRNRLYDRTCATENCVVCPNGSEGDCAIAGVVYRIICRNCGDEYIGETSRPLYVRVREHLEGKARSRTSTALGCHRLESHNGDDFEVIVEVVARETQTAARKTLEAFWIRVRQPKMNRRGECVSITRELSPIYEVGLPAGTVDSDQPGSRYYRRLGGLTLLI</sequence>
<dbReference type="Gene3D" id="3.40.1440.10">
    <property type="entry name" value="GIY-YIG endonuclease"/>
    <property type="match status" value="1"/>
</dbReference>
<dbReference type="Proteomes" id="UP000025227">
    <property type="component" value="Unplaced"/>
</dbReference>
<dbReference type="OrthoDB" id="8963429at2759"/>
<reference evidence="3" key="1">
    <citation type="submission" date="2020-12" db="UniProtKB">
        <authorList>
            <consortium name="WormBaseParasite"/>
        </authorList>
    </citation>
    <scope>IDENTIFICATION</scope>
    <source>
        <strain evidence="3">MHco3</strain>
    </source>
</reference>
<dbReference type="SUPFAM" id="SSF82771">
    <property type="entry name" value="GIY-YIG endonuclease"/>
    <property type="match status" value="1"/>
</dbReference>
<dbReference type="InterPro" id="IPR035901">
    <property type="entry name" value="GIY-YIG_endonuc_sf"/>
</dbReference>
<organism evidence="2 3">
    <name type="scientific">Haemonchus contortus</name>
    <name type="common">Barber pole worm</name>
    <dbReference type="NCBI Taxonomy" id="6289"/>
    <lineage>
        <taxon>Eukaryota</taxon>
        <taxon>Metazoa</taxon>
        <taxon>Ecdysozoa</taxon>
        <taxon>Nematoda</taxon>
        <taxon>Chromadorea</taxon>
        <taxon>Rhabditida</taxon>
        <taxon>Rhabditina</taxon>
        <taxon>Rhabditomorpha</taxon>
        <taxon>Strongyloidea</taxon>
        <taxon>Trichostrongylidae</taxon>
        <taxon>Haemonchus</taxon>
    </lineage>
</organism>
<dbReference type="InterPro" id="IPR000305">
    <property type="entry name" value="GIY-YIG_endonuc"/>
</dbReference>
<accession>A0A7I4Z0J7</accession>
<dbReference type="PROSITE" id="PS50164">
    <property type="entry name" value="GIY_YIG"/>
    <property type="match status" value="1"/>
</dbReference>
<evidence type="ECO:0000313" key="2">
    <source>
        <dbReference type="Proteomes" id="UP000025227"/>
    </source>
</evidence>
<keyword evidence="2" id="KW-1185">Reference proteome</keyword>
<dbReference type="Pfam" id="PF01541">
    <property type="entry name" value="GIY-YIG"/>
    <property type="match status" value="1"/>
</dbReference>